<dbReference type="Gene3D" id="3.80.10.10">
    <property type="entry name" value="Ribonuclease Inhibitor"/>
    <property type="match status" value="3"/>
</dbReference>
<dbReference type="OrthoDB" id="1394818at2759"/>
<dbReference type="InterPro" id="IPR027417">
    <property type="entry name" value="P-loop_NTPase"/>
</dbReference>
<dbReference type="PANTHER" id="PTHR46312:SF2">
    <property type="entry name" value="NUCLEOTIDE-BINDING OLIGOMERIZATION DOMAIN-CONTAINING PROTEIN 2-LIKE"/>
    <property type="match status" value="1"/>
</dbReference>
<sequence length="976" mass="108935">MVFLLKMHYVEQASDLIGAVFDQLIAENIAKHIDKGALQSYIEKNADKVLILLDGFDELKTTSLSESSFGSILKLLSRKSYRGCTVLVSTRPSHYDRLVTKELVQEPFTHVTVLGFNNKDMRDYAKRYYSDEPDKAEGLLERIESSNLLSTLALSPMLLLLMCLLWRDRSTLPETMSRLYQDAIEYIAHRKKVSEEEMSRVVIALGKVGLRGLLASDQELTFKESDFEQNLSTALKVGILTRQRVCKRLKPYNSVQFIHKTFQEFSAAAYLHDMFKGSKEEFQRTLNEIMSKDPLDFEYLLRFCCGHNEACTFKILKVFQERHQKDLSFDSNVGQLALHCYFEGQCECLPPKEFIDSFLTDDISIHSDNFNSDICNSIKYFVQCIAELAKDSGNTDIVKEGRVEIRVEWDESNVIEALSGLPNLVTLDLSVFILCGTVALWCKQLGQCKAVQHLHLRGCRLNGQDMVHVAESLRGLPNLATLNLSGLKLNRKAALWSKHLGQCKALQHLHLRRCSLNGKDMVRVAESLRGLPNLVTLNLSGIKLDGKAALWSKHLGQCKALQHLDLSCCKLNGKHMVHVAESLRGLPNLVTLDLSGNNLGCKGALWSMHLGQCKALQHLDLSCCSSIKQEMVHVGESLSGLTNLVTFKLSRNYLGGTVASWFNHLRQCKALQDVDLSDCSLNEQDVLHVAESPSGLPNLVTLNLSRIYLGGTAASWCKQLGQCKALQNLNLIECFLNGQDMVHIAESLRGLSNPVRLDLTGNDLGGRAASWGKQLGKCKALQHLDLISCRLNGQGMVHVAESLTGLPNLVRLNVSRNDLYGTAALWCKQLGQCNALEDLDLSGCELNGQDMVHVAESLSCLPNLVTLRLWGNDLYGTAESWCKQLGQCEALQDLDLSYCSLNGQDMVHVAESLCGLPNLVRLNLSENDVASKAALFCAELKKFKALEYLMLRDLEVTEEEKRHINELLAETNIDVD</sequence>
<feature type="domain" description="NACHT" evidence="3">
    <location>
        <begin position="2"/>
        <end position="132"/>
    </location>
</feature>
<accession>A0A8B7YMZ4</accession>
<dbReference type="Proteomes" id="UP000694845">
    <property type="component" value="Unplaced"/>
</dbReference>
<evidence type="ECO:0000256" key="1">
    <source>
        <dbReference type="ARBA" id="ARBA00022741"/>
    </source>
</evidence>
<dbReference type="SMART" id="SM00367">
    <property type="entry name" value="LRR_CC"/>
    <property type="match status" value="9"/>
</dbReference>
<proteinExistence type="predicted"/>
<evidence type="ECO:0000313" key="5">
    <source>
        <dbReference type="RefSeq" id="XP_022094032.1"/>
    </source>
</evidence>
<gene>
    <name evidence="5" type="primary">LOC110981104</name>
</gene>
<organism evidence="4 5">
    <name type="scientific">Acanthaster planci</name>
    <name type="common">Crown-of-thorns starfish</name>
    <dbReference type="NCBI Taxonomy" id="133434"/>
    <lineage>
        <taxon>Eukaryota</taxon>
        <taxon>Metazoa</taxon>
        <taxon>Echinodermata</taxon>
        <taxon>Eleutherozoa</taxon>
        <taxon>Asterozoa</taxon>
        <taxon>Asteroidea</taxon>
        <taxon>Valvatacea</taxon>
        <taxon>Valvatida</taxon>
        <taxon>Acanthasteridae</taxon>
        <taxon>Acanthaster</taxon>
    </lineage>
</organism>
<dbReference type="Pfam" id="PF05729">
    <property type="entry name" value="NACHT"/>
    <property type="match status" value="1"/>
</dbReference>
<dbReference type="InterPro" id="IPR006553">
    <property type="entry name" value="Leu-rich_rpt_Cys-con_subtyp"/>
</dbReference>
<dbReference type="GeneID" id="110981104"/>
<dbReference type="PANTHER" id="PTHR46312">
    <property type="entry name" value="NACHT DOMAIN-CONTAINING PROTEIN"/>
    <property type="match status" value="1"/>
</dbReference>
<keyword evidence="1" id="KW-0547">Nucleotide-binding</keyword>
<dbReference type="Pfam" id="PF13516">
    <property type="entry name" value="LRR_6"/>
    <property type="match status" value="1"/>
</dbReference>
<dbReference type="InterPro" id="IPR001611">
    <property type="entry name" value="Leu-rich_rpt"/>
</dbReference>
<name>A0A8B7YMZ4_ACAPL</name>
<dbReference type="RefSeq" id="XP_022094032.1">
    <property type="nucleotide sequence ID" value="XM_022238340.1"/>
</dbReference>
<keyword evidence="2" id="KW-0067">ATP-binding</keyword>
<dbReference type="InterPro" id="IPR032675">
    <property type="entry name" value="LRR_dom_sf"/>
</dbReference>
<protein>
    <submittedName>
        <fullName evidence="5">Protein NLRC5-like</fullName>
    </submittedName>
</protein>
<dbReference type="GO" id="GO:0005524">
    <property type="term" value="F:ATP binding"/>
    <property type="evidence" value="ECO:0007669"/>
    <property type="project" value="UniProtKB-KW"/>
</dbReference>
<dbReference type="AlphaFoldDB" id="A0A8B7YMZ4"/>
<keyword evidence="4" id="KW-1185">Reference proteome</keyword>
<dbReference type="OMA" id="PLNFRNR"/>
<evidence type="ECO:0000313" key="4">
    <source>
        <dbReference type="Proteomes" id="UP000694845"/>
    </source>
</evidence>
<dbReference type="InterPro" id="IPR007111">
    <property type="entry name" value="NACHT_NTPase"/>
</dbReference>
<dbReference type="KEGG" id="aplc:110981104"/>
<evidence type="ECO:0000259" key="3">
    <source>
        <dbReference type="Pfam" id="PF05729"/>
    </source>
</evidence>
<dbReference type="SMART" id="SM00368">
    <property type="entry name" value="LRR_RI"/>
    <property type="match status" value="9"/>
</dbReference>
<reference evidence="5" key="1">
    <citation type="submission" date="2025-08" db="UniProtKB">
        <authorList>
            <consortium name="RefSeq"/>
        </authorList>
    </citation>
    <scope>IDENTIFICATION</scope>
</reference>
<evidence type="ECO:0000256" key="2">
    <source>
        <dbReference type="ARBA" id="ARBA00022840"/>
    </source>
</evidence>
<dbReference type="SUPFAM" id="SSF52047">
    <property type="entry name" value="RNI-like"/>
    <property type="match status" value="2"/>
</dbReference>
<dbReference type="Gene3D" id="3.40.50.300">
    <property type="entry name" value="P-loop containing nucleotide triphosphate hydrolases"/>
    <property type="match status" value="1"/>
</dbReference>